<dbReference type="InterPro" id="IPR011006">
    <property type="entry name" value="CheY-like_superfamily"/>
</dbReference>
<organism evidence="1 2">
    <name type="scientific">Kaistella pullorum</name>
    <dbReference type="NCBI Taxonomy" id="2763074"/>
    <lineage>
        <taxon>Bacteria</taxon>
        <taxon>Pseudomonadati</taxon>
        <taxon>Bacteroidota</taxon>
        <taxon>Flavobacteriia</taxon>
        <taxon>Flavobacteriales</taxon>
        <taxon>Weeksellaceae</taxon>
        <taxon>Chryseobacterium group</taxon>
        <taxon>Kaistella</taxon>
    </lineage>
</organism>
<name>A0ABR8WJW9_9FLAO</name>
<dbReference type="RefSeq" id="WP_251832199.1">
    <property type="nucleotide sequence ID" value="NZ_JACSPS010000001.1"/>
</dbReference>
<evidence type="ECO:0000313" key="1">
    <source>
        <dbReference type="EMBL" id="MBD8016986.1"/>
    </source>
</evidence>
<accession>A0ABR8WJW9</accession>
<evidence type="ECO:0000313" key="2">
    <source>
        <dbReference type="Proteomes" id="UP000626242"/>
    </source>
</evidence>
<sequence length="98" mass="11054">MKSKVLILDNKIYSLSGISNFLKQKKYEIVKPSETESAFNICSSADLKAVIVDLRLFGAKSNVFLQNLKDNVLPEDVKLITISDTISPRQVFDDLRMC</sequence>
<proteinExistence type="predicted"/>
<keyword evidence="2" id="KW-1185">Reference proteome</keyword>
<evidence type="ECO:0008006" key="3">
    <source>
        <dbReference type="Google" id="ProtNLM"/>
    </source>
</evidence>
<gene>
    <name evidence="1" type="ORF">H9628_00705</name>
</gene>
<dbReference type="SUPFAM" id="SSF52172">
    <property type="entry name" value="CheY-like"/>
    <property type="match status" value="1"/>
</dbReference>
<dbReference type="Gene3D" id="3.40.50.2300">
    <property type="match status" value="1"/>
</dbReference>
<dbReference type="Proteomes" id="UP000626242">
    <property type="component" value="Unassembled WGS sequence"/>
</dbReference>
<reference evidence="1 2" key="1">
    <citation type="submission" date="2020-08" db="EMBL/GenBank/DDBJ databases">
        <title>A Genomic Blueprint of the Chicken Gut Microbiome.</title>
        <authorList>
            <person name="Gilroy R."/>
            <person name="Ravi A."/>
            <person name="Getino M."/>
            <person name="Pursley I."/>
            <person name="Horton D.L."/>
            <person name="Alikhan N.-F."/>
            <person name="Baker D."/>
            <person name="Gharbi K."/>
            <person name="Hall N."/>
            <person name="Watson M."/>
            <person name="Adriaenssens E.M."/>
            <person name="Foster-Nyarko E."/>
            <person name="Jarju S."/>
            <person name="Secka A."/>
            <person name="Antonio M."/>
            <person name="Oren A."/>
            <person name="Chaudhuri R."/>
            <person name="La Ragione R.M."/>
            <person name="Hildebrand F."/>
            <person name="Pallen M.J."/>
        </authorList>
    </citation>
    <scope>NUCLEOTIDE SEQUENCE [LARGE SCALE GENOMIC DNA]</scope>
    <source>
        <strain evidence="1 2">Sa1CVA4</strain>
    </source>
</reference>
<protein>
    <recommendedName>
        <fullName evidence="3">Response regulatory domain-containing protein</fullName>
    </recommendedName>
</protein>
<comment type="caution">
    <text evidence="1">The sequence shown here is derived from an EMBL/GenBank/DDBJ whole genome shotgun (WGS) entry which is preliminary data.</text>
</comment>
<dbReference type="EMBL" id="JACSPS010000001">
    <property type="protein sequence ID" value="MBD8016986.1"/>
    <property type="molecule type" value="Genomic_DNA"/>
</dbReference>